<evidence type="ECO:0000256" key="1">
    <source>
        <dbReference type="ARBA" id="ARBA00005147"/>
    </source>
</evidence>
<dbReference type="PANTHER" id="PTHR43762">
    <property type="entry name" value="L-GULONOLACTONE OXIDASE"/>
    <property type="match status" value="1"/>
</dbReference>
<keyword evidence="3" id="KW-0060">Ascorbate biosynthesis</keyword>
<dbReference type="Proteomes" id="UP000218418">
    <property type="component" value="Chromosome"/>
</dbReference>
<evidence type="ECO:0000256" key="4">
    <source>
        <dbReference type="ARBA" id="ARBA00023002"/>
    </source>
</evidence>
<keyword evidence="4" id="KW-0560">Oxidoreductase</keyword>
<dbReference type="InterPro" id="IPR010031">
    <property type="entry name" value="FAD_lactone_oxidase-like"/>
</dbReference>
<accession>A0A1Z4LXE9</accession>
<proteinExistence type="inferred from homology"/>
<dbReference type="GO" id="GO:0019853">
    <property type="term" value="P:L-ascorbic acid biosynthetic process"/>
    <property type="evidence" value="ECO:0007669"/>
    <property type="project" value="UniProtKB-UniPathway"/>
</dbReference>
<dbReference type="OrthoDB" id="9800184at2"/>
<feature type="domain" description="FAD-binding PCMH-type" evidence="5">
    <location>
        <begin position="13"/>
        <end position="183"/>
    </location>
</feature>
<dbReference type="GO" id="GO:0003885">
    <property type="term" value="F:D-arabinono-1,4-lactone oxidase activity"/>
    <property type="evidence" value="ECO:0007669"/>
    <property type="project" value="InterPro"/>
</dbReference>
<dbReference type="EMBL" id="AP018227">
    <property type="protein sequence ID" value="BAY85903.1"/>
    <property type="molecule type" value="Genomic_DNA"/>
</dbReference>
<reference evidence="6 7" key="1">
    <citation type="submission" date="2017-06" db="EMBL/GenBank/DDBJ databases">
        <title>Genome sequencing of cyanobaciteial culture collection at National Institute for Environmental Studies (NIES).</title>
        <authorList>
            <person name="Hirose Y."/>
            <person name="Shimura Y."/>
            <person name="Fujisawa T."/>
            <person name="Nakamura Y."/>
            <person name="Kawachi M."/>
        </authorList>
    </citation>
    <scope>NUCLEOTIDE SEQUENCE [LARGE SCALE GENOMIC DNA]</scope>
    <source>
        <strain evidence="6 7">NIES-267</strain>
    </source>
</reference>
<dbReference type="PANTHER" id="PTHR43762:SF1">
    <property type="entry name" value="D-ARABINONO-1,4-LACTONE OXIDASE"/>
    <property type="match status" value="1"/>
</dbReference>
<dbReference type="SUPFAM" id="SSF56176">
    <property type="entry name" value="FAD-binding/transporter-associated domain-like"/>
    <property type="match status" value="1"/>
</dbReference>
<dbReference type="InterPro" id="IPR016171">
    <property type="entry name" value="Vanillyl_alc_oxidase_C-sub2"/>
</dbReference>
<dbReference type="PROSITE" id="PS51387">
    <property type="entry name" value="FAD_PCMH"/>
    <property type="match status" value="1"/>
</dbReference>
<dbReference type="Pfam" id="PF04030">
    <property type="entry name" value="ALO"/>
    <property type="match status" value="1"/>
</dbReference>
<keyword evidence="7" id="KW-1185">Reference proteome</keyword>
<dbReference type="InterPro" id="IPR016167">
    <property type="entry name" value="FAD-bd_PCMH_sub1"/>
</dbReference>
<sequence length="446" mass="51531">MNQEHFINWSGEYRCTPSKVHHPRTDVEVREIVCQAIKRGSKIRVFGSGHSPSDIAMSDEELVCLDGLNTIKDVDYENQTVIVEAGVTIYELSQNLARYGLALPNLGSISAQTISGAMATGTHGTGLGYGTMPTIIEEITLVNGKGEIIKVSENENSQFFNAVKCHLGSLGLITEYKLKVTESFDLEVKEQPQSLATVFENLPESLKSDHYRFWYLPHVDMAWEWTATRQLPEESTVKKNILQRLRDWYQQKLIGFYTFQFLLYLATYNQNLIPGINRWYAQQMFSQPKQSRGDSLSQFNFDCLFKQQVNEWAIPIEYTVQALEEIRDLIQKKDYKAHLPIEVRFVKGDDIWLSPCQGRDSCYIGIINYMPYGKRVDCRDYFNDYEKIMAKFDGRPHWAKRFGPDADKLAKIYPHWNDFQQVRYQLDPDNLFGNSYSDRVLGKRGR</sequence>
<dbReference type="Gene3D" id="3.30.43.10">
    <property type="entry name" value="Uridine Diphospho-n-acetylenolpyruvylglucosamine Reductase, domain 2"/>
    <property type="match status" value="1"/>
</dbReference>
<dbReference type="Gene3D" id="3.30.465.10">
    <property type="match status" value="1"/>
</dbReference>
<dbReference type="InterPro" id="IPR006094">
    <property type="entry name" value="Oxid_FAD_bind_N"/>
</dbReference>
<gene>
    <name evidence="6" type="ORF">NIES267_54090</name>
</gene>
<protein>
    <submittedName>
        <fullName evidence="6">FAD linked oxidase domain-containing protein</fullName>
    </submittedName>
</protein>
<evidence type="ECO:0000313" key="6">
    <source>
        <dbReference type="EMBL" id="BAY85903.1"/>
    </source>
</evidence>
<evidence type="ECO:0000313" key="7">
    <source>
        <dbReference type="Proteomes" id="UP000218418"/>
    </source>
</evidence>
<comment type="pathway">
    <text evidence="1">Cofactor biosynthesis; L-ascorbate biosynthesis.</text>
</comment>
<dbReference type="InterPro" id="IPR007173">
    <property type="entry name" value="ALO_C"/>
</dbReference>
<dbReference type="GO" id="GO:0016020">
    <property type="term" value="C:membrane"/>
    <property type="evidence" value="ECO:0007669"/>
    <property type="project" value="InterPro"/>
</dbReference>
<dbReference type="InterPro" id="IPR016166">
    <property type="entry name" value="FAD-bd_PCMH"/>
</dbReference>
<dbReference type="Pfam" id="PF01565">
    <property type="entry name" value="FAD_binding_4"/>
    <property type="match status" value="1"/>
</dbReference>
<organism evidence="6 7">
    <name type="scientific">Calothrix parasitica NIES-267</name>
    <dbReference type="NCBI Taxonomy" id="1973488"/>
    <lineage>
        <taxon>Bacteria</taxon>
        <taxon>Bacillati</taxon>
        <taxon>Cyanobacteriota</taxon>
        <taxon>Cyanophyceae</taxon>
        <taxon>Nostocales</taxon>
        <taxon>Calotrichaceae</taxon>
        <taxon>Calothrix</taxon>
    </lineage>
</organism>
<evidence type="ECO:0000256" key="3">
    <source>
        <dbReference type="ARBA" id="ARBA00022644"/>
    </source>
</evidence>
<dbReference type="InterPro" id="IPR016169">
    <property type="entry name" value="FAD-bd_PCMH_sub2"/>
</dbReference>
<dbReference type="PIRSF" id="PIRSF000136">
    <property type="entry name" value="LGO_GLO"/>
    <property type="match status" value="1"/>
</dbReference>
<dbReference type="Gene3D" id="1.10.45.10">
    <property type="entry name" value="Vanillyl-alcohol Oxidase, Chain A, domain 4"/>
    <property type="match status" value="1"/>
</dbReference>
<dbReference type="InterPro" id="IPR006093">
    <property type="entry name" value="Oxy_OxRdtase_FAD_BS"/>
</dbReference>
<dbReference type="NCBIfam" id="TIGR01679">
    <property type="entry name" value="bact_FAD_ox"/>
    <property type="match status" value="1"/>
</dbReference>
<name>A0A1Z4LXE9_9CYAN</name>
<dbReference type="UniPathway" id="UPA00132"/>
<dbReference type="InterPro" id="IPR036318">
    <property type="entry name" value="FAD-bd_PCMH-like_sf"/>
</dbReference>
<dbReference type="GO" id="GO:0071949">
    <property type="term" value="F:FAD binding"/>
    <property type="evidence" value="ECO:0007669"/>
    <property type="project" value="InterPro"/>
</dbReference>
<comment type="similarity">
    <text evidence="2">Belongs to the oxygen-dependent FAD-linked oxidoreductase family.</text>
</comment>
<dbReference type="Gene3D" id="3.30.70.2520">
    <property type="match status" value="1"/>
</dbReference>
<evidence type="ECO:0000259" key="5">
    <source>
        <dbReference type="PROSITE" id="PS51387"/>
    </source>
</evidence>
<evidence type="ECO:0000256" key="2">
    <source>
        <dbReference type="ARBA" id="ARBA00005466"/>
    </source>
</evidence>
<dbReference type="AlphaFoldDB" id="A0A1Z4LXE9"/>
<dbReference type="PROSITE" id="PS00862">
    <property type="entry name" value="OX2_COVAL_FAD"/>
    <property type="match status" value="1"/>
</dbReference>